<evidence type="ECO:0000256" key="1">
    <source>
        <dbReference type="ARBA" id="ARBA00022598"/>
    </source>
</evidence>
<dbReference type="CDD" id="cd16442">
    <property type="entry name" value="BPL"/>
    <property type="match status" value="1"/>
</dbReference>
<name>A0A1G5P6Z7_AFIMA</name>
<reference evidence="4" key="1">
    <citation type="submission" date="2016-10" db="EMBL/GenBank/DDBJ databases">
        <authorList>
            <person name="Varghese N."/>
            <person name="Submissions S."/>
        </authorList>
    </citation>
    <scope>NUCLEOTIDE SEQUENCE [LARGE SCALE GENOMIC DNA]</scope>
    <source>
        <strain evidence="4">DSM 2698</strain>
    </source>
</reference>
<keyword evidence="4" id="KW-1185">Reference proteome</keyword>
<proteinExistence type="predicted"/>
<dbReference type="AlphaFoldDB" id="A0A1G5P6Z7"/>
<dbReference type="InterPro" id="IPR004408">
    <property type="entry name" value="Biotin_CoA_COase_ligase"/>
</dbReference>
<dbReference type="STRING" id="1120955.SAMN03080610_03388"/>
<dbReference type="Proteomes" id="UP000199347">
    <property type="component" value="Unassembled WGS sequence"/>
</dbReference>
<dbReference type="PROSITE" id="PS51733">
    <property type="entry name" value="BPL_LPL_CATALYTIC"/>
    <property type="match status" value="1"/>
</dbReference>
<evidence type="ECO:0000313" key="4">
    <source>
        <dbReference type="Proteomes" id="UP000199347"/>
    </source>
</evidence>
<dbReference type="SUPFAM" id="SSF55681">
    <property type="entry name" value="Class II aaRS and biotin synthetases"/>
    <property type="match status" value="1"/>
</dbReference>
<keyword evidence="1 3" id="KW-0436">Ligase</keyword>
<dbReference type="InterPro" id="IPR045864">
    <property type="entry name" value="aa-tRNA-synth_II/BPL/LPL"/>
</dbReference>
<dbReference type="PANTHER" id="PTHR12835">
    <property type="entry name" value="BIOTIN PROTEIN LIGASE"/>
    <property type="match status" value="1"/>
</dbReference>
<protein>
    <submittedName>
        <fullName evidence="3">BirA family transcriptional regulator, biotin operon repressor / biotin-[acetyl-CoA-carboxylase] ligase</fullName>
    </submittedName>
</protein>
<dbReference type="NCBIfam" id="TIGR00121">
    <property type="entry name" value="birA_ligase"/>
    <property type="match status" value="1"/>
</dbReference>
<evidence type="ECO:0000313" key="3">
    <source>
        <dbReference type="EMBL" id="SCZ45294.1"/>
    </source>
</evidence>
<organism evidence="3 4">
    <name type="scientific">Afifella marina DSM 2698</name>
    <dbReference type="NCBI Taxonomy" id="1120955"/>
    <lineage>
        <taxon>Bacteria</taxon>
        <taxon>Pseudomonadati</taxon>
        <taxon>Pseudomonadota</taxon>
        <taxon>Alphaproteobacteria</taxon>
        <taxon>Hyphomicrobiales</taxon>
        <taxon>Afifellaceae</taxon>
        <taxon>Afifella</taxon>
    </lineage>
</organism>
<feature type="domain" description="BPL/LPL catalytic" evidence="2">
    <location>
        <begin position="47"/>
        <end position="238"/>
    </location>
</feature>
<evidence type="ECO:0000259" key="2">
    <source>
        <dbReference type="PROSITE" id="PS51733"/>
    </source>
</evidence>
<sequence>MTERPVSARPPTLQTPDVILQRIETLTPDETMSTFFALAATPADLASHCGVERRSGGIDPVYRISAVDSTNRLIRDLAGEGAGPGLAVVADHQTAGRGKGKRFWFSEPGKGFALSLLLRPERPVEEVPQLTLVLGVAVAEAIVQATGVAAELKWPNDILVDGRKLCGILCELVLTPEGDMAHVIAGIGLNVNVKASDFPQILEGIATSLAIEAGRTIDSEAVLSAVFDSVERWMRRWEDEGFDPIRQAWIARSCTIGREISFDAGDARCRGVATDLGPDGSLSIRDGGGALHRFYYGEACHSPAIASVAR</sequence>
<dbReference type="EMBL" id="FMVW01000010">
    <property type="protein sequence ID" value="SCZ45294.1"/>
    <property type="molecule type" value="Genomic_DNA"/>
</dbReference>
<dbReference type="Gene3D" id="3.30.930.10">
    <property type="entry name" value="Bira Bifunctional Protein, Domain 2"/>
    <property type="match status" value="1"/>
</dbReference>
<dbReference type="InterPro" id="IPR004143">
    <property type="entry name" value="BPL_LPL_catalytic"/>
</dbReference>
<dbReference type="Pfam" id="PF03099">
    <property type="entry name" value="BPL_LplA_LipB"/>
    <property type="match status" value="1"/>
</dbReference>
<gene>
    <name evidence="3" type="ORF">SAMN03080610_03388</name>
</gene>
<dbReference type="GO" id="GO:0004077">
    <property type="term" value="F:biotin--[biotin carboxyl-carrier protein] ligase activity"/>
    <property type="evidence" value="ECO:0007669"/>
    <property type="project" value="InterPro"/>
</dbReference>
<dbReference type="GO" id="GO:0005737">
    <property type="term" value="C:cytoplasm"/>
    <property type="evidence" value="ECO:0007669"/>
    <property type="project" value="TreeGrafter"/>
</dbReference>
<accession>A0A1G5P6Z7</accession>
<dbReference type="PANTHER" id="PTHR12835:SF5">
    <property type="entry name" value="BIOTIN--PROTEIN LIGASE"/>
    <property type="match status" value="1"/>
</dbReference>